<dbReference type="AlphaFoldDB" id="A0A1R1DZL0"/>
<dbReference type="Proteomes" id="UP000187172">
    <property type="component" value="Unassembled WGS sequence"/>
</dbReference>
<evidence type="ECO:0000313" key="2">
    <source>
        <dbReference type="Proteomes" id="UP000187172"/>
    </source>
</evidence>
<keyword evidence="2" id="KW-1185">Reference proteome</keyword>
<evidence type="ECO:0000313" key="1">
    <source>
        <dbReference type="EMBL" id="OMF45043.1"/>
    </source>
</evidence>
<reference evidence="1 2" key="1">
    <citation type="submission" date="2016-11" db="EMBL/GenBank/DDBJ databases">
        <title>Paenibacillus species isolates.</title>
        <authorList>
            <person name="Beno S.M."/>
        </authorList>
    </citation>
    <scope>NUCLEOTIDE SEQUENCE [LARGE SCALE GENOMIC DNA]</scope>
    <source>
        <strain evidence="1 2">FSL R5-0378</strain>
    </source>
</reference>
<protein>
    <submittedName>
        <fullName evidence="1">Uncharacterized protein</fullName>
    </submittedName>
</protein>
<accession>A0A1R1DZL0</accession>
<dbReference type="EMBL" id="MRTP01000024">
    <property type="protein sequence ID" value="OMF45043.1"/>
    <property type="molecule type" value="Genomic_DNA"/>
</dbReference>
<dbReference type="STRING" id="297318.BK138_34185"/>
<name>A0A1R1DZL0_9BACL</name>
<organism evidence="1 2">
    <name type="scientific">Paenibacillus rhizosphaerae</name>
    <dbReference type="NCBI Taxonomy" id="297318"/>
    <lineage>
        <taxon>Bacteria</taxon>
        <taxon>Bacillati</taxon>
        <taxon>Bacillota</taxon>
        <taxon>Bacilli</taxon>
        <taxon>Bacillales</taxon>
        <taxon>Paenibacillaceae</taxon>
        <taxon>Paenibacillus</taxon>
    </lineage>
</organism>
<sequence>MESTTEADRISALTRHIGGDWGEVDEVDKRSNDQALADGFRILSAYTSANGMKFWIITEHDRSATTLLLPEEY</sequence>
<comment type="caution">
    <text evidence="1">The sequence shown here is derived from an EMBL/GenBank/DDBJ whole genome shotgun (WGS) entry which is preliminary data.</text>
</comment>
<gene>
    <name evidence="1" type="ORF">BK138_34185</name>
</gene>
<proteinExistence type="predicted"/>